<feature type="domain" description="YhcG PDDEXK nuclease" evidence="1">
    <location>
        <begin position="179"/>
        <end position="323"/>
    </location>
</feature>
<dbReference type="Pfam" id="PF06250">
    <property type="entry name" value="YhcG_C"/>
    <property type="match status" value="1"/>
</dbReference>
<evidence type="ECO:0000259" key="1">
    <source>
        <dbReference type="Pfam" id="PF06250"/>
    </source>
</evidence>
<proteinExistence type="predicted"/>
<dbReference type="Gene3D" id="3.40.1350.10">
    <property type="match status" value="1"/>
</dbReference>
<dbReference type="PANTHER" id="PTHR30547">
    <property type="entry name" value="UNCHARACTERIZED PROTEIN YHCG-RELATED"/>
    <property type="match status" value="1"/>
</dbReference>
<accession>A0A5J4S539</accession>
<gene>
    <name evidence="3" type="ORF">EZS27_011791</name>
</gene>
<evidence type="ECO:0008006" key="4">
    <source>
        <dbReference type="Google" id="ProtNLM"/>
    </source>
</evidence>
<dbReference type="InterPro" id="IPR009362">
    <property type="entry name" value="YhcG_C"/>
</dbReference>
<dbReference type="InterPro" id="IPR041527">
    <property type="entry name" value="YhcG_N"/>
</dbReference>
<dbReference type="AlphaFoldDB" id="A0A5J4S539"/>
<reference evidence="3" key="1">
    <citation type="submission" date="2019-03" db="EMBL/GenBank/DDBJ databases">
        <title>Single cell metagenomics reveals metabolic interactions within the superorganism composed of flagellate Streblomastix strix and complex community of Bacteroidetes bacteria on its surface.</title>
        <authorList>
            <person name="Treitli S.C."/>
            <person name="Kolisko M."/>
            <person name="Husnik F."/>
            <person name="Keeling P."/>
            <person name="Hampl V."/>
        </authorList>
    </citation>
    <scope>NUCLEOTIDE SEQUENCE</scope>
    <source>
        <strain evidence="3">STM</strain>
    </source>
</reference>
<feature type="domain" description="YhcG N-terminal" evidence="2">
    <location>
        <begin position="17"/>
        <end position="151"/>
    </location>
</feature>
<dbReference type="InterPro" id="IPR053148">
    <property type="entry name" value="PD-DEXK-like_domain"/>
</dbReference>
<protein>
    <recommendedName>
        <fullName evidence="4">Endonuclease NucS</fullName>
    </recommendedName>
</protein>
<sequence length="347" mass="40321">MEITSINNKSNQLLLGIENLIEQKGRNVAVYLNAEISRLYWSIGNYIVTEMQYETYSQHGQQILATLSQQLTEKFGKGYTYSALTRMIKVAEAYNEAMFATLSQTLSWSHFIELVSIEDSTKRMFYQQMCIAEKWSIRTLRQKEDVMFFERTAIAAKPEDIILQTLQETDNTNLSPDLVFKNTYILDFLGLSGYFSEKDLEEAILNQLGKFILELGQGFAFLERQKRIPIDSIDYHLDLLFYHRKLNRLVAIDLKLGKFKPKYKGQMELYLKYLQKHEQQPHENSPIGLLLCSEGNTEHIELLMLGEENIKVAQYLTQLPDKKWFIEKLQKSIAIAQQNVKGLNSNK</sequence>
<dbReference type="EMBL" id="SNRY01000467">
    <property type="protein sequence ID" value="KAA6340341.1"/>
    <property type="molecule type" value="Genomic_DNA"/>
</dbReference>
<dbReference type="InterPro" id="IPR011856">
    <property type="entry name" value="tRNA_endonuc-like_dom_sf"/>
</dbReference>
<evidence type="ECO:0000259" key="2">
    <source>
        <dbReference type="Pfam" id="PF17761"/>
    </source>
</evidence>
<dbReference type="PANTHER" id="PTHR30547:SF5">
    <property type="entry name" value="NUCLEASE YHCG-RELATED"/>
    <property type="match status" value="1"/>
</dbReference>
<dbReference type="Pfam" id="PF17761">
    <property type="entry name" value="DUF1016_N"/>
    <property type="match status" value="1"/>
</dbReference>
<comment type="caution">
    <text evidence="3">The sequence shown here is derived from an EMBL/GenBank/DDBJ whole genome shotgun (WGS) entry which is preliminary data.</text>
</comment>
<dbReference type="GO" id="GO:0003676">
    <property type="term" value="F:nucleic acid binding"/>
    <property type="evidence" value="ECO:0007669"/>
    <property type="project" value="InterPro"/>
</dbReference>
<evidence type="ECO:0000313" key="3">
    <source>
        <dbReference type="EMBL" id="KAA6340341.1"/>
    </source>
</evidence>
<organism evidence="3">
    <name type="scientific">termite gut metagenome</name>
    <dbReference type="NCBI Taxonomy" id="433724"/>
    <lineage>
        <taxon>unclassified sequences</taxon>
        <taxon>metagenomes</taxon>
        <taxon>organismal metagenomes</taxon>
    </lineage>
</organism>
<name>A0A5J4S539_9ZZZZ</name>